<keyword evidence="1" id="KW-0732">Signal</keyword>
<proteinExistence type="predicted"/>
<gene>
    <name evidence="2" type="ORF">AEK19_MT1121</name>
</gene>
<accession>A0A1Y0B1T0</accession>
<keyword evidence="2" id="KW-0496">Mitochondrion</keyword>
<dbReference type="EMBL" id="KY774314">
    <property type="protein sequence ID" value="ART31338.1"/>
    <property type="molecule type" value="Genomic_DNA"/>
</dbReference>
<protein>
    <submittedName>
        <fullName evidence="2">Uncharacterized protein</fullName>
    </submittedName>
</protein>
<evidence type="ECO:0000256" key="1">
    <source>
        <dbReference type="SAM" id="SignalP"/>
    </source>
</evidence>
<organism evidence="2">
    <name type="scientific">Utricularia reniformis</name>
    <dbReference type="NCBI Taxonomy" id="192314"/>
    <lineage>
        <taxon>Eukaryota</taxon>
        <taxon>Viridiplantae</taxon>
        <taxon>Streptophyta</taxon>
        <taxon>Embryophyta</taxon>
        <taxon>Tracheophyta</taxon>
        <taxon>Spermatophyta</taxon>
        <taxon>Magnoliopsida</taxon>
        <taxon>eudicotyledons</taxon>
        <taxon>Gunneridae</taxon>
        <taxon>Pentapetalae</taxon>
        <taxon>asterids</taxon>
        <taxon>lamiids</taxon>
        <taxon>Lamiales</taxon>
        <taxon>Lentibulariaceae</taxon>
        <taxon>Utricularia</taxon>
    </lineage>
</organism>
<reference evidence="2" key="1">
    <citation type="submission" date="2017-03" db="EMBL/GenBank/DDBJ databases">
        <title>The mitochondrial genome of the carnivorous plant Utricularia reniformis (Lentibulariaceae): structure, comparative analysis and evolutionary landmarks.</title>
        <authorList>
            <person name="Silva S.R."/>
            <person name="Alvarenga D.O."/>
            <person name="Michael T.P."/>
            <person name="Miranda V.F.O."/>
            <person name="Varani A.M."/>
        </authorList>
    </citation>
    <scope>NUCLEOTIDE SEQUENCE</scope>
</reference>
<dbReference type="AlphaFoldDB" id="A0A1Y0B1T0"/>
<feature type="signal peptide" evidence="1">
    <location>
        <begin position="1"/>
        <end position="21"/>
    </location>
</feature>
<geneLocation type="mitochondrion" evidence="2"/>
<evidence type="ECO:0000313" key="2">
    <source>
        <dbReference type="EMBL" id="ART31338.1"/>
    </source>
</evidence>
<name>A0A1Y0B1T0_9LAMI</name>
<feature type="chain" id="PRO_5012462960" evidence="1">
    <location>
        <begin position="22"/>
        <end position="59"/>
    </location>
</feature>
<sequence>MSTSFCLIRIQIALLCQKLFSYTDSVYSNPRYNQISKILQRFHFSDCLSLISSFTAFLL</sequence>